<dbReference type="AlphaFoldDB" id="A0A7L4YKF0"/>
<dbReference type="RefSeq" id="WP_159543319.1">
    <property type="nucleotide sequence ID" value="NZ_CP047156.1"/>
</dbReference>
<gene>
    <name evidence="1" type="ORF">EK0264_04400</name>
</gene>
<accession>A0A7L4YKF0</accession>
<evidence type="ECO:0000313" key="1">
    <source>
        <dbReference type="EMBL" id="QHB99599.1"/>
    </source>
</evidence>
<sequence>MKVTIDTETPDPATGLRSVIELRKLADRLERQHVSAARLAGWSWDQIGDALGVTRQAVHKKHGRT</sequence>
<dbReference type="InParanoid" id="A0A7L4YKF0"/>
<reference evidence="1 2" key="1">
    <citation type="journal article" date="2018" name="Int. J. Syst. Evol. Microbiol.">
        <title>Epidermidibacterium keratini gen. nov., sp. nov., a member of the family Sporichthyaceae, isolated from keratin epidermis.</title>
        <authorList>
            <person name="Lee D.G."/>
            <person name="Trujillo M.E."/>
            <person name="Kang S."/>
            <person name="Nam J.J."/>
            <person name="Kim Y.J."/>
        </authorList>
    </citation>
    <scope>NUCLEOTIDE SEQUENCE [LARGE SCALE GENOMIC DNA]</scope>
    <source>
        <strain evidence="1 2">EPI-7</strain>
    </source>
</reference>
<evidence type="ECO:0008006" key="3">
    <source>
        <dbReference type="Google" id="ProtNLM"/>
    </source>
</evidence>
<dbReference type="OrthoDB" id="3579809at2"/>
<keyword evidence="2" id="KW-1185">Reference proteome</keyword>
<protein>
    <recommendedName>
        <fullName evidence="3">RNA polymerase subunit sigma-70</fullName>
    </recommendedName>
</protein>
<dbReference type="EMBL" id="CP047156">
    <property type="protein sequence ID" value="QHB99599.1"/>
    <property type="molecule type" value="Genomic_DNA"/>
</dbReference>
<dbReference type="Pfam" id="PF13384">
    <property type="entry name" value="HTH_23"/>
    <property type="match status" value="1"/>
</dbReference>
<organism evidence="1 2">
    <name type="scientific">Epidermidibacterium keratini</name>
    <dbReference type="NCBI Taxonomy" id="1891644"/>
    <lineage>
        <taxon>Bacteria</taxon>
        <taxon>Bacillati</taxon>
        <taxon>Actinomycetota</taxon>
        <taxon>Actinomycetes</taxon>
        <taxon>Sporichthyales</taxon>
        <taxon>Sporichthyaceae</taxon>
        <taxon>Epidermidibacterium</taxon>
    </lineage>
</organism>
<dbReference type="Proteomes" id="UP000463857">
    <property type="component" value="Chromosome"/>
</dbReference>
<proteinExistence type="predicted"/>
<name>A0A7L4YKF0_9ACTN</name>
<dbReference type="KEGG" id="eke:EK0264_04400"/>
<evidence type="ECO:0000313" key="2">
    <source>
        <dbReference type="Proteomes" id="UP000463857"/>
    </source>
</evidence>